<evidence type="ECO:0000313" key="9">
    <source>
        <dbReference type="Proteomes" id="UP000184109"/>
    </source>
</evidence>
<dbReference type="Proteomes" id="UP000184109">
    <property type="component" value="Unassembled WGS sequence"/>
</dbReference>
<feature type="domain" description="RagB/SusD" evidence="6">
    <location>
        <begin position="338"/>
        <end position="498"/>
    </location>
</feature>
<accession>A0A1M5S073</accession>
<dbReference type="STRING" id="1195760.SAMN05444281_0067"/>
<keyword evidence="5" id="KW-0998">Cell outer membrane</keyword>
<dbReference type="GO" id="GO:0009279">
    <property type="term" value="C:cell outer membrane"/>
    <property type="evidence" value="ECO:0007669"/>
    <property type="project" value="UniProtKB-SubCell"/>
</dbReference>
<proteinExistence type="inferred from homology"/>
<evidence type="ECO:0000256" key="3">
    <source>
        <dbReference type="ARBA" id="ARBA00022729"/>
    </source>
</evidence>
<evidence type="ECO:0000256" key="4">
    <source>
        <dbReference type="ARBA" id="ARBA00023136"/>
    </source>
</evidence>
<comment type="similarity">
    <text evidence="2">Belongs to the SusD family.</text>
</comment>
<dbReference type="InterPro" id="IPR011990">
    <property type="entry name" value="TPR-like_helical_dom_sf"/>
</dbReference>
<dbReference type="Gene3D" id="1.25.40.390">
    <property type="match status" value="1"/>
</dbReference>
<evidence type="ECO:0000313" key="8">
    <source>
        <dbReference type="EMBL" id="SHH32022.1"/>
    </source>
</evidence>
<evidence type="ECO:0000256" key="5">
    <source>
        <dbReference type="ARBA" id="ARBA00023237"/>
    </source>
</evidence>
<evidence type="ECO:0000256" key="1">
    <source>
        <dbReference type="ARBA" id="ARBA00004442"/>
    </source>
</evidence>
<feature type="domain" description="SusD-like N-terminal" evidence="7">
    <location>
        <begin position="23"/>
        <end position="231"/>
    </location>
</feature>
<dbReference type="InterPro" id="IPR033985">
    <property type="entry name" value="SusD-like_N"/>
</dbReference>
<dbReference type="CDD" id="cd08977">
    <property type="entry name" value="SusD"/>
    <property type="match status" value="1"/>
</dbReference>
<organism evidence="8 9">
    <name type="scientific">Wenyingzhuangia marina</name>
    <dbReference type="NCBI Taxonomy" id="1195760"/>
    <lineage>
        <taxon>Bacteria</taxon>
        <taxon>Pseudomonadati</taxon>
        <taxon>Bacteroidota</taxon>
        <taxon>Flavobacteriia</taxon>
        <taxon>Flavobacteriales</taxon>
        <taxon>Flavobacteriaceae</taxon>
        <taxon>Wenyingzhuangia</taxon>
    </lineage>
</organism>
<dbReference type="SUPFAM" id="SSF48452">
    <property type="entry name" value="TPR-like"/>
    <property type="match status" value="1"/>
</dbReference>
<dbReference type="EMBL" id="FQXQ01000001">
    <property type="protein sequence ID" value="SHH32022.1"/>
    <property type="molecule type" value="Genomic_DNA"/>
</dbReference>
<dbReference type="InterPro" id="IPR012944">
    <property type="entry name" value="SusD_RagB_dom"/>
</dbReference>
<sequence>MRKKIIYIYAIIIASLNLTSCDDYLDLNPEDGTTREEFWQTKEDVRAAVFGVYTAMLNAPKNSGTIAEQMFVHGEIRGGMVDLAFTTRDQIDMLTTNILPTNSLSRWDMFYEIINYCNEVLAFGPGVLEKDPTFTQEQLDNYTSEVLAIRSYMYFSLSRIFRDVPLVLTATLSDGDNFQIPVTKQEDIFNQVVADLVKAESLAVEDYGDNASNKGRITKNTINTMLTDVYLWQEKYDEALIAADKVINSSEDYQLLDSRTLDWFNTVFARGNSVESIFELQYDTQILSPFYQMFSNNPNFIAEASVLEDVFGLDYNDANNVDVRGPRASLVPGTNEIYKFTGITSDNLQRKPSQSSDTHWFVYRYADLLLMKAEALNELDRGQEAIDIIEDIRFSRQAIDLTEQVVSENDKIGIREYILAERSRELAFEGKRWFDILRNARKDNYAYKDIIIAIALKSAPANQQQIITAKLQDVNSHYMPINENELFNNKALVQNPFYK</sequence>
<evidence type="ECO:0000256" key="2">
    <source>
        <dbReference type="ARBA" id="ARBA00006275"/>
    </source>
</evidence>
<dbReference type="Pfam" id="PF07980">
    <property type="entry name" value="SusD_RagB"/>
    <property type="match status" value="1"/>
</dbReference>
<keyword evidence="4" id="KW-0472">Membrane</keyword>
<evidence type="ECO:0000259" key="7">
    <source>
        <dbReference type="Pfam" id="PF14322"/>
    </source>
</evidence>
<reference evidence="9" key="1">
    <citation type="submission" date="2016-11" db="EMBL/GenBank/DDBJ databases">
        <authorList>
            <person name="Varghese N."/>
            <person name="Submissions S."/>
        </authorList>
    </citation>
    <scope>NUCLEOTIDE SEQUENCE [LARGE SCALE GENOMIC DNA]</scope>
    <source>
        <strain evidence="9">DSM 100572</strain>
    </source>
</reference>
<dbReference type="RefSeq" id="WP_073117692.1">
    <property type="nucleotide sequence ID" value="NZ_BMEN01000005.1"/>
</dbReference>
<dbReference type="OrthoDB" id="5694214at2"/>
<gene>
    <name evidence="8" type="ORF">SAMN05444281_0067</name>
</gene>
<keyword evidence="9" id="KW-1185">Reference proteome</keyword>
<name>A0A1M5S073_9FLAO</name>
<dbReference type="Pfam" id="PF14322">
    <property type="entry name" value="SusD-like_3"/>
    <property type="match status" value="1"/>
</dbReference>
<comment type="subcellular location">
    <subcellularLocation>
        <location evidence="1">Cell outer membrane</location>
    </subcellularLocation>
</comment>
<keyword evidence="3" id="KW-0732">Signal</keyword>
<protein>
    <submittedName>
        <fullName evidence="8">Starch-binding associating with outer membrane</fullName>
    </submittedName>
</protein>
<dbReference type="AlphaFoldDB" id="A0A1M5S073"/>
<evidence type="ECO:0000259" key="6">
    <source>
        <dbReference type="Pfam" id="PF07980"/>
    </source>
</evidence>